<feature type="transmembrane region" description="Helical" evidence="1">
    <location>
        <begin position="99"/>
        <end position="123"/>
    </location>
</feature>
<dbReference type="Proteomes" id="UP000184699">
    <property type="component" value="Unassembled WGS sequence"/>
</dbReference>
<feature type="transmembrane region" description="Helical" evidence="1">
    <location>
        <begin position="179"/>
        <end position="204"/>
    </location>
</feature>
<dbReference type="EMBL" id="FSRJ01000003">
    <property type="protein sequence ID" value="SIO06253.1"/>
    <property type="molecule type" value="Genomic_DNA"/>
</dbReference>
<feature type="transmembrane region" description="Helical" evidence="1">
    <location>
        <begin position="225"/>
        <end position="253"/>
    </location>
</feature>
<feature type="transmembrane region" description="Helical" evidence="1">
    <location>
        <begin position="63"/>
        <end position="87"/>
    </location>
</feature>
<dbReference type="OrthoDB" id="5117630at2"/>
<protein>
    <submittedName>
        <fullName evidence="2">Uncharacterized protein</fullName>
    </submittedName>
</protein>
<keyword evidence="3" id="KW-1185">Reference proteome</keyword>
<gene>
    <name evidence="2" type="ORF">SAMN05443544_2532</name>
</gene>
<reference evidence="3" key="1">
    <citation type="submission" date="2016-11" db="EMBL/GenBank/DDBJ databases">
        <authorList>
            <person name="Varghese N."/>
            <person name="Submissions S."/>
        </authorList>
    </citation>
    <scope>NUCLEOTIDE SEQUENCE [LARGE SCALE GENOMIC DNA]</scope>
    <source>
        <strain evidence="3">DSM 8595</strain>
    </source>
</reference>
<organism evidence="2 3">
    <name type="scientific">Agromyces cerinus subsp. cerinus</name>
    <dbReference type="NCBI Taxonomy" id="232089"/>
    <lineage>
        <taxon>Bacteria</taxon>
        <taxon>Bacillati</taxon>
        <taxon>Actinomycetota</taxon>
        <taxon>Actinomycetes</taxon>
        <taxon>Micrococcales</taxon>
        <taxon>Microbacteriaceae</taxon>
        <taxon>Agromyces</taxon>
    </lineage>
</organism>
<sequence length="320" mass="33590">MSLEWPEWFMLGWLALVAVIAVLTPTWMPRPRTIGRFARTVGLPLDGDEELERAVGERLRLRAGWGTLGTLVGIAACVPIVLSGALTTHSEWGVSIAPFAWIVLLGVLFAGRGIGVAISILPAPPEVRRHGPRIARLPRPTVADYVAPIERAGARVLVAIGALLAVGVGFMPIEIGPKLLVGAATLGAIAVLVAVELVSAALVARPQPAVSEQLLRWDDALRAQTLRDLVSVPLMFGTLAVFAAAVTGLTWAGSLGDAGLVTVNVVGNLLIAASLVVLAFSIALKPARYYLKRLWPAQYADTQPPAYGSTTPAPPAPEGA</sequence>
<evidence type="ECO:0000313" key="2">
    <source>
        <dbReference type="EMBL" id="SIO06253.1"/>
    </source>
</evidence>
<name>A0A1N6GFF5_9MICO</name>
<keyword evidence="1" id="KW-1133">Transmembrane helix</keyword>
<dbReference type="STRING" id="232089.SAMN05443544_2532"/>
<feature type="transmembrane region" description="Helical" evidence="1">
    <location>
        <begin position="6"/>
        <end position="27"/>
    </location>
</feature>
<keyword evidence="1" id="KW-0812">Transmembrane</keyword>
<evidence type="ECO:0000256" key="1">
    <source>
        <dbReference type="SAM" id="Phobius"/>
    </source>
</evidence>
<proteinExistence type="predicted"/>
<dbReference type="AlphaFoldDB" id="A0A1N6GFF5"/>
<feature type="transmembrane region" description="Helical" evidence="1">
    <location>
        <begin position="156"/>
        <end position="173"/>
    </location>
</feature>
<feature type="transmembrane region" description="Helical" evidence="1">
    <location>
        <begin position="265"/>
        <end position="284"/>
    </location>
</feature>
<evidence type="ECO:0000313" key="3">
    <source>
        <dbReference type="Proteomes" id="UP000184699"/>
    </source>
</evidence>
<keyword evidence="1" id="KW-0472">Membrane</keyword>
<dbReference type="RefSeq" id="WP_074260672.1">
    <property type="nucleotide sequence ID" value="NZ_FSRJ01000003.1"/>
</dbReference>
<accession>A0A1N6GFF5</accession>